<dbReference type="Gene3D" id="3.90.1330.10">
    <property type="entry name" value="Alpha-glucuronidase, C-terminal domain"/>
    <property type="match status" value="1"/>
</dbReference>
<evidence type="ECO:0000256" key="4">
    <source>
        <dbReference type="ARBA" id="ARBA00022801"/>
    </source>
</evidence>
<feature type="transmembrane region" description="Helical" evidence="10">
    <location>
        <begin position="1026"/>
        <end position="1046"/>
    </location>
</feature>
<dbReference type="InterPro" id="IPR005154">
    <property type="entry name" value="Glyco_hydro_67_aGlcAse_N"/>
</dbReference>
<dbReference type="GO" id="GO:0046559">
    <property type="term" value="F:alpha-glucuronidase activity"/>
    <property type="evidence" value="ECO:0007669"/>
    <property type="project" value="UniProtKB-EC"/>
</dbReference>
<comment type="function">
    <text evidence="9">Alpha-glucuronidase involved in the hydrolysis of xylan, a major structural heterogeneous polysaccharide found in plant biomass representing the second most abundant polysaccharide in the biosphere, after cellulose. Releases 4-O-methylglucuronic acid from xylan.</text>
</comment>
<evidence type="ECO:0000256" key="8">
    <source>
        <dbReference type="ARBA" id="ARBA00048838"/>
    </source>
</evidence>
<evidence type="ECO:0000256" key="1">
    <source>
        <dbReference type="ARBA" id="ARBA00008833"/>
    </source>
</evidence>
<dbReference type="PROSITE" id="PS00092">
    <property type="entry name" value="N6_MTASE"/>
    <property type="match status" value="1"/>
</dbReference>
<dbReference type="Pfam" id="PF07477">
    <property type="entry name" value="Glyco_hydro_67C"/>
    <property type="match status" value="1"/>
</dbReference>
<dbReference type="PANTHER" id="PTHR39207">
    <property type="entry name" value="ALPHA-GLUCURONIDASE A"/>
    <property type="match status" value="1"/>
</dbReference>
<keyword evidence="5 9" id="KW-0119">Carbohydrate metabolism</keyword>
<dbReference type="GO" id="GO:0045493">
    <property type="term" value="P:xylan catabolic process"/>
    <property type="evidence" value="ECO:0007669"/>
    <property type="project" value="UniProtKB-KW"/>
</dbReference>
<evidence type="ECO:0000256" key="3">
    <source>
        <dbReference type="ARBA" id="ARBA00022651"/>
    </source>
</evidence>
<dbReference type="EMBL" id="CP019475">
    <property type="protein sequence ID" value="UQC80660.1"/>
    <property type="molecule type" value="Genomic_DNA"/>
</dbReference>
<dbReference type="FunFam" id="3.90.1330.10:FF:000001">
    <property type="entry name" value="Xylan alpha-1,2-glucuronidase"/>
    <property type="match status" value="1"/>
</dbReference>
<evidence type="ECO:0000313" key="15">
    <source>
        <dbReference type="Proteomes" id="UP000830671"/>
    </source>
</evidence>
<name>A0A9Q8WFF3_9PEZI</name>
<dbReference type="SUPFAM" id="SSF51445">
    <property type="entry name" value="(Trans)glycosidases"/>
    <property type="match status" value="1"/>
</dbReference>
<reference evidence="14" key="1">
    <citation type="journal article" date="2021" name="Mol. Plant Microbe Interact.">
        <title>Complete Genome Sequence of the Plant-Pathogenic Fungus Colletotrichum lupini.</title>
        <authorList>
            <person name="Baroncelli R."/>
            <person name="Pensec F."/>
            <person name="Da Lio D."/>
            <person name="Boufleur T."/>
            <person name="Vicente I."/>
            <person name="Sarrocco S."/>
            <person name="Picot A."/>
            <person name="Baraldi E."/>
            <person name="Sukno S."/>
            <person name="Thon M."/>
            <person name="Le Floch G."/>
        </authorList>
    </citation>
    <scope>NUCLEOTIDE SEQUENCE</scope>
    <source>
        <strain evidence="14">IMI 504893</strain>
    </source>
</reference>
<sequence>MRGNENIRRFFVHLLLPYSIICFEATPLFSSFYYNELQTPNDNSCPPVKTQDERGHIVEGSIEVVREDVRLVVRPQWSPPELPHTQAMDEYVGFPFSLNTMVNPIRSSPLSAGCIGNPGTLGDFGLDKAWVVGKMMFSCSWSCESRRSGNPTPSAPLASFGASASLQLVLLASSTSFHRLHVMWKLLFLASLGLVAAEDGLDGWLRYARLPECKSSGVAESLPSTVIGLNATENGPIASALSELTKGYQGILGKDVSIGQDACAAASVVIATVDDYVAACGSEGIQADLIEDGFWLSVKGDGVKILGQNERGALYGTFEYLSLLAQGNFTEVTYATNPSAPVRWANQWDNMDGTGTHGSIERGYGGVSIFFENLKVVTDMTRVSQYGRLLASARINGIIVNNVNANAILLSPENMDGLKRIADAFRPWGVQVGISLNFASPQTYGNLSTFDPLDETVIAWWGNVTDELYARIPDMAGYLVKANSEGQPGPLTYNRTLADGANLFAKELKNHGSKKGIVMFRAFVYDHLTLNQSDWRADRANAQVEFFKHLDGQFDDNVIVQIKYGAIDFQVREPVSPLFANLKNTSMAIELQISQEYLGQQDHLVYLPPLWKTILDFDLRIDGQPSVVSDILSGKRLNRPLGGYAGVINVGANSTWLGSHLAMSNLYAYGRLAWSPADDVVAIVQDWTRLTFGVDRKIVDTITKMSMESWPAYESYSGNLGIQTLTDILYAHYGPSPRSQDGNSWGQWTRADGDSIGMDRTVKNGTRNAGQYPPEVAVMYEEIETTPDDLLLWFHHVPYTHKLKSGKTVIQHFYDAHYDGSATAQTFVPQWESLKGLIDEERFEHVLFKLKYQAGHSLVWRDSINNFYWNKSSIPDEAGRVGNYKYRIEAEHMTLDGYKVVDVDPFEAASGYKAIVTSSNTTAGTASATVEFETGTYTLAVNYFDVIRGKCSYVAYINDVVVGQWRGNSEEKLGHWPSEFLDGHSAIRVNFPGIKVTKGDTLKIVGTPDGPEVAPLDYSTFKIYEFFMIIYLHLNQIVYILANLLGNRKRIVMQVSWILTSSPKFSSSRRLSRVKPAASALHKAKYVASINEASPNMLPTPDTSHVPFERVYEPAEDSYLLLDTLSASSETSFLTSRFGGETSSSSSSKSRPAAPLVVEIGTGSGVVIAFLAAHAATLFGTPTVLTAGIDLNGHACHATTSTVRRAVADNPSTASPPSLWLGASLGDLTTPLRPASVDVLVFNPPYVPSPELPAQSSATLVADAGTKTTFDEDSYLLSLSYAGGRDGMETTDRLIEALPGVLSARGCAYILLCAQNKPDEVKGRIEGFGGGWRAVMVGESGKKAGWEKLQIIRVWRETEMEEQST</sequence>
<dbReference type="InterPro" id="IPR002052">
    <property type="entry name" value="DNA_methylase_N6_adenine_CS"/>
</dbReference>
<dbReference type="InterPro" id="IPR017853">
    <property type="entry name" value="GH"/>
</dbReference>
<proteinExistence type="inferred from homology"/>
<evidence type="ECO:0000256" key="7">
    <source>
        <dbReference type="ARBA" id="ARBA00023326"/>
    </source>
</evidence>
<feature type="chain" id="PRO_5040538970" description="Alpha-glucuronidase" evidence="9">
    <location>
        <begin position="26"/>
        <end position="1365"/>
    </location>
</feature>
<evidence type="ECO:0000256" key="2">
    <source>
        <dbReference type="ARBA" id="ARBA00012271"/>
    </source>
</evidence>
<keyword evidence="6 9" id="KW-0326">Glycosidase</keyword>
<dbReference type="Gene3D" id="3.40.50.150">
    <property type="entry name" value="Vaccinia Virus protein VP39"/>
    <property type="match status" value="1"/>
</dbReference>
<dbReference type="PANTHER" id="PTHR39207:SF1">
    <property type="entry name" value="ALPHA-GLUCURONIDASE A"/>
    <property type="match status" value="1"/>
</dbReference>
<feature type="domain" description="Glycosyl hydrolase family 67 catalytic" evidence="13">
    <location>
        <begin position="328"/>
        <end position="656"/>
    </location>
</feature>
<comment type="catalytic activity">
    <reaction evidence="8 9">
        <text>an alpha-D-glucuronoside + H2O = D-glucuronate + an alcohol</text>
        <dbReference type="Rhea" id="RHEA:20005"/>
        <dbReference type="ChEBI" id="CHEBI:15377"/>
        <dbReference type="ChEBI" id="CHEBI:30879"/>
        <dbReference type="ChEBI" id="CHEBI:58720"/>
        <dbReference type="ChEBI" id="CHEBI:58899"/>
        <dbReference type="EC" id="3.2.1.139"/>
    </reaction>
</comment>
<feature type="domain" description="Alpha glucuronidase N-terminal" evidence="11">
    <location>
        <begin position="203"/>
        <end position="320"/>
    </location>
</feature>
<evidence type="ECO:0000313" key="14">
    <source>
        <dbReference type="EMBL" id="UQC80660.1"/>
    </source>
</evidence>
<evidence type="ECO:0000256" key="6">
    <source>
        <dbReference type="ARBA" id="ARBA00023295"/>
    </source>
</evidence>
<keyword evidence="3 9" id="KW-0858">Xylan degradation</keyword>
<accession>A0A9Q8WFF3</accession>
<evidence type="ECO:0000259" key="12">
    <source>
        <dbReference type="Pfam" id="PF07477"/>
    </source>
</evidence>
<dbReference type="Gene3D" id="3.30.379.10">
    <property type="entry name" value="Chitobiase/beta-hexosaminidase domain 2-like"/>
    <property type="match status" value="1"/>
</dbReference>
<keyword evidence="10" id="KW-0472">Membrane</keyword>
<feature type="signal peptide" evidence="9">
    <location>
        <begin position="1"/>
        <end position="25"/>
    </location>
</feature>
<evidence type="ECO:0000259" key="11">
    <source>
        <dbReference type="Pfam" id="PF03648"/>
    </source>
</evidence>
<dbReference type="SUPFAM" id="SSF55545">
    <property type="entry name" value="beta-N-acetylhexosaminidase-like domain"/>
    <property type="match status" value="1"/>
</dbReference>
<dbReference type="FunFam" id="3.40.50.150:FF:000274">
    <property type="entry name" value="ERF1 methyltransferase catalytic subunit MTQ2"/>
    <property type="match status" value="1"/>
</dbReference>
<evidence type="ECO:0000259" key="13">
    <source>
        <dbReference type="Pfam" id="PF07488"/>
    </source>
</evidence>
<comment type="subcellular location">
    <subcellularLocation>
        <location evidence="9">Secreted</location>
    </subcellularLocation>
</comment>
<keyword evidence="15" id="KW-1185">Reference proteome</keyword>
<dbReference type="EC" id="3.2.1.139" evidence="2 9"/>
<evidence type="ECO:0000256" key="5">
    <source>
        <dbReference type="ARBA" id="ARBA00023277"/>
    </source>
</evidence>
<keyword evidence="9" id="KW-0732">Signal</keyword>
<comment type="similarity">
    <text evidence="1 9">Belongs to the glycosyl hydrolase 67 family.</text>
</comment>
<dbReference type="InterPro" id="IPR029063">
    <property type="entry name" value="SAM-dependent_MTases_sf"/>
</dbReference>
<keyword evidence="10" id="KW-1133">Transmembrane helix</keyword>
<dbReference type="GO" id="GO:0005576">
    <property type="term" value="C:extracellular region"/>
    <property type="evidence" value="ECO:0007669"/>
    <property type="project" value="UniProtKB-SubCell"/>
</dbReference>
<dbReference type="InterPro" id="IPR011100">
    <property type="entry name" value="Glyco_hydro_67_cat"/>
</dbReference>
<dbReference type="Pfam" id="PF07488">
    <property type="entry name" value="Glyco_hydro_67M"/>
    <property type="match status" value="1"/>
</dbReference>
<feature type="domain" description="Glycosyl hydrolase family 67 C-terminal" evidence="12">
    <location>
        <begin position="658"/>
        <end position="880"/>
    </location>
</feature>
<dbReference type="InterPro" id="IPR011099">
    <property type="entry name" value="Glyco_hydro_67_C"/>
</dbReference>
<evidence type="ECO:0000256" key="10">
    <source>
        <dbReference type="SAM" id="Phobius"/>
    </source>
</evidence>
<dbReference type="SUPFAM" id="SSF53335">
    <property type="entry name" value="S-adenosyl-L-methionine-dependent methyltransferases"/>
    <property type="match status" value="1"/>
</dbReference>
<dbReference type="Gene3D" id="3.20.20.80">
    <property type="entry name" value="Glycosidases"/>
    <property type="match status" value="1"/>
</dbReference>
<organism evidence="14 15">
    <name type="scientific">Colletotrichum lupini</name>
    <dbReference type="NCBI Taxonomy" id="145971"/>
    <lineage>
        <taxon>Eukaryota</taxon>
        <taxon>Fungi</taxon>
        <taxon>Dikarya</taxon>
        <taxon>Ascomycota</taxon>
        <taxon>Pezizomycotina</taxon>
        <taxon>Sordariomycetes</taxon>
        <taxon>Hypocreomycetidae</taxon>
        <taxon>Glomerellales</taxon>
        <taxon>Glomerellaceae</taxon>
        <taxon>Colletotrichum</taxon>
        <taxon>Colletotrichum acutatum species complex</taxon>
    </lineage>
</organism>
<keyword evidence="7 9" id="KW-0624">Polysaccharide degradation</keyword>
<dbReference type="Proteomes" id="UP000830671">
    <property type="component" value="Chromosome 3"/>
</dbReference>
<dbReference type="InterPro" id="IPR029018">
    <property type="entry name" value="Hex-like_dom2"/>
</dbReference>
<keyword evidence="4 9" id="KW-0378">Hydrolase</keyword>
<evidence type="ECO:0000256" key="9">
    <source>
        <dbReference type="RuleBase" id="RU361198"/>
    </source>
</evidence>
<dbReference type="GO" id="GO:0008168">
    <property type="term" value="F:methyltransferase activity"/>
    <property type="evidence" value="ECO:0007669"/>
    <property type="project" value="InterPro"/>
</dbReference>
<gene>
    <name evidence="9" type="primary">aguA</name>
    <name evidence="14" type="ORF">CLUP02_06144</name>
</gene>
<dbReference type="GO" id="GO:0003676">
    <property type="term" value="F:nucleic acid binding"/>
    <property type="evidence" value="ECO:0007669"/>
    <property type="project" value="InterPro"/>
</dbReference>
<dbReference type="Pfam" id="PF03648">
    <property type="entry name" value="Glyco_hydro_67N"/>
    <property type="match status" value="1"/>
</dbReference>
<dbReference type="GO" id="GO:0032259">
    <property type="term" value="P:methylation"/>
    <property type="evidence" value="ECO:0007669"/>
    <property type="project" value="InterPro"/>
</dbReference>
<protein>
    <recommendedName>
        <fullName evidence="2 9">Alpha-glucuronidase</fullName>
        <ecNumber evidence="2 9">3.2.1.139</ecNumber>
    </recommendedName>
</protein>
<dbReference type="InterPro" id="IPR037054">
    <property type="entry name" value="A-glucoronidase_C_sf"/>
</dbReference>
<keyword evidence="10" id="KW-0812">Transmembrane</keyword>
<dbReference type="CDD" id="cd02795">
    <property type="entry name" value="CBM6-CBM35-CBM36_like"/>
    <property type="match status" value="1"/>
</dbReference>